<feature type="transmembrane region" description="Helical" evidence="1">
    <location>
        <begin position="128"/>
        <end position="147"/>
    </location>
</feature>
<dbReference type="Proteomes" id="UP000615455">
    <property type="component" value="Unassembled WGS sequence"/>
</dbReference>
<keyword evidence="3" id="KW-1185">Reference proteome</keyword>
<reference evidence="3" key="1">
    <citation type="journal article" date="2019" name="Int. J. Syst. Evol. Microbiol.">
        <title>The Global Catalogue of Microorganisms (GCM) 10K type strain sequencing project: providing services to taxonomists for standard genome sequencing and annotation.</title>
        <authorList>
            <consortium name="The Broad Institute Genomics Platform"/>
            <consortium name="The Broad Institute Genome Sequencing Center for Infectious Disease"/>
            <person name="Wu L."/>
            <person name="Ma J."/>
        </authorList>
    </citation>
    <scope>NUCLEOTIDE SEQUENCE [LARGE SCALE GENOMIC DNA]</scope>
    <source>
        <strain evidence="3">CGMCC 1.15043</strain>
    </source>
</reference>
<dbReference type="RefSeq" id="WP_189019277.1">
    <property type="nucleotide sequence ID" value="NZ_BMHE01000054.1"/>
</dbReference>
<feature type="transmembrane region" description="Helical" evidence="1">
    <location>
        <begin position="98"/>
        <end position="121"/>
    </location>
</feature>
<dbReference type="Pfam" id="PF09819">
    <property type="entry name" value="ABC_cobalt"/>
    <property type="match status" value="1"/>
</dbReference>
<feature type="transmembrane region" description="Helical" evidence="1">
    <location>
        <begin position="27"/>
        <end position="51"/>
    </location>
</feature>
<comment type="caution">
    <text evidence="2">The sequence shown here is derived from an EMBL/GenBank/DDBJ whole genome shotgun (WGS) entry which is preliminary data.</text>
</comment>
<proteinExistence type="predicted"/>
<name>A0ABQ1FEN7_9BACL</name>
<organism evidence="2 3">
    <name type="scientific">Paenibacillus marchantiophytorum</name>
    <dbReference type="NCBI Taxonomy" id="1619310"/>
    <lineage>
        <taxon>Bacteria</taxon>
        <taxon>Bacillati</taxon>
        <taxon>Bacillota</taxon>
        <taxon>Bacilli</taxon>
        <taxon>Bacillales</taxon>
        <taxon>Paenibacillaceae</taxon>
        <taxon>Paenibacillus</taxon>
    </lineage>
</organism>
<dbReference type="InterPro" id="IPR017195">
    <property type="entry name" value="ABC_thiamin-permease_prd"/>
</dbReference>
<evidence type="ECO:0000313" key="3">
    <source>
        <dbReference type="Proteomes" id="UP000615455"/>
    </source>
</evidence>
<keyword evidence="1" id="KW-0472">Membrane</keyword>
<keyword evidence="1" id="KW-1133">Transmembrane helix</keyword>
<accession>A0ABQ1FEN7</accession>
<evidence type="ECO:0000313" key="2">
    <source>
        <dbReference type="EMBL" id="GGA08290.1"/>
    </source>
</evidence>
<feature type="transmembrane region" description="Helical" evidence="1">
    <location>
        <begin position="159"/>
        <end position="180"/>
    </location>
</feature>
<protein>
    <submittedName>
        <fullName evidence="2">Cobalt ABC transporter permease</fullName>
    </submittedName>
</protein>
<sequence length="201" mass="21516">MKTKTLAANIPLPSSTRKKRAWKTKDILVAGMIAVVFAFIQIGATYAFMAMTSAVGPVYARLLNGLWFMSGFMALAIIRKPGIGFTSQIIAGLVMSPLTPFGIMMLFGTFVNGLLTELVFLVTRYKRYNTAVMVIGMSVLSLIYTLAEYGSSGYGGLSTPIQIGLMASSVISGGLCGWLCKRLTDSLLKTGLLSGYADAHS</sequence>
<dbReference type="EMBL" id="BMHE01000054">
    <property type="protein sequence ID" value="GGA08290.1"/>
    <property type="molecule type" value="Genomic_DNA"/>
</dbReference>
<evidence type="ECO:0000256" key="1">
    <source>
        <dbReference type="SAM" id="Phobius"/>
    </source>
</evidence>
<keyword evidence="1" id="KW-0812">Transmembrane</keyword>
<gene>
    <name evidence="2" type="ORF">GCM10008018_62470</name>
</gene>